<evidence type="ECO:0000256" key="9">
    <source>
        <dbReference type="PIRSR" id="PIRSR000005-2"/>
    </source>
</evidence>
<keyword evidence="2" id="KW-0813">Transport</keyword>
<feature type="binding site" description="axial binding residue" evidence="9">
    <location>
        <position position="185"/>
    </location>
    <ligand>
        <name>heme c</name>
        <dbReference type="ChEBI" id="CHEBI:61717"/>
        <label>2</label>
    </ligand>
    <ligandPart>
        <name>Fe</name>
        <dbReference type="ChEBI" id="CHEBI:18248"/>
    </ligandPart>
</feature>
<evidence type="ECO:0000256" key="1">
    <source>
        <dbReference type="ARBA" id="ARBA00004418"/>
    </source>
</evidence>
<keyword evidence="4 9" id="KW-0479">Metal-binding</keyword>
<dbReference type="GO" id="GO:0042597">
    <property type="term" value="C:periplasmic space"/>
    <property type="evidence" value="ECO:0007669"/>
    <property type="project" value="UniProtKB-SubCell"/>
</dbReference>
<feature type="signal peptide" evidence="10">
    <location>
        <begin position="1"/>
        <end position="27"/>
    </location>
</feature>
<dbReference type="PIRSF" id="PIRSF000005">
    <property type="entry name" value="Cytochrome_c4"/>
    <property type="match status" value="1"/>
</dbReference>
<reference evidence="12 13" key="1">
    <citation type="submission" date="2015-08" db="EMBL/GenBank/DDBJ databases">
        <title>Complete genome sequence of Sulfurifustis variabilis.</title>
        <authorList>
            <person name="Miura A."/>
            <person name="Kojima H."/>
            <person name="Fukui M."/>
        </authorList>
    </citation>
    <scope>NUCLEOTIDE SEQUENCE [LARGE SCALE GENOMIC DNA]</scope>
    <source>
        <strain evidence="13">skN76</strain>
    </source>
</reference>
<dbReference type="Pfam" id="PF00034">
    <property type="entry name" value="Cytochrom_C"/>
    <property type="match status" value="2"/>
</dbReference>
<dbReference type="SUPFAM" id="SSF46626">
    <property type="entry name" value="Cytochrome c"/>
    <property type="match status" value="2"/>
</dbReference>
<feature type="binding site" description="covalent" evidence="8">
    <location>
        <position position="43"/>
    </location>
    <ligand>
        <name>heme c</name>
        <dbReference type="ChEBI" id="CHEBI:61717"/>
        <label>1</label>
    </ligand>
</feature>
<dbReference type="PANTHER" id="PTHR33751">
    <property type="entry name" value="CBB3-TYPE CYTOCHROME C OXIDASE SUBUNIT FIXP"/>
    <property type="match status" value="1"/>
</dbReference>
<comment type="subcellular location">
    <subcellularLocation>
        <location evidence="1">Periplasm</location>
    </subcellularLocation>
</comment>
<dbReference type="KEGG" id="sva:SVA_0149"/>
<evidence type="ECO:0000259" key="11">
    <source>
        <dbReference type="PROSITE" id="PS51007"/>
    </source>
</evidence>
<dbReference type="OrthoDB" id="9773456at2"/>
<feature type="binding site" description="covalent" evidence="8">
    <location>
        <position position="40"/>
    </location>
    <ligand>
        <name>heme c</name>
        <dbReference type="ChEBI" id="CHEBI:61717"/>
        <label>1</label>
    </ligand>
</feature>
<keyword evidence="10" id="KW-0732">Signal</keyword>
<keyword evidence="5" id="KW-0574">Periplasm</keyword>
<dbReference type="GO" id="GO:0020037">
    <property type="term" value="F:heme binding"/>
    <property type="evidence" value="ECO:0007669"/>
    <property type="project" value="InterPro"/>
</dbReference>
<dbReference type="InterPro" id="IPR050597">
    <property type="entry name" value="Cytochrome_c_Oxidase_Subunit"/>
</dbReference>
<evidence type="ECO:0000256" key="3">
    <source>
        <dbReference type="ARBA" id="ARBA00022617"/>
    </source>
</evidence>
<evidence type="ECO:0000256" key="7">
    <source>
        <dbReference type="ARBA" id="ARBA00023004"/>
    </source>
</evidence>
<dbReference type="PROSITE" id="PS51007">
    <property type="entry name" value="CYTC"/>
    <property type="match status" value="2"/>
</dbReference>
<evidence type="ECO:0000313" key="13">
    <source>
        <dbReference type="Proteomes" id="UP000218899"/>
    </source>
</evidence>
<sequence>MAHDHTPMMLTLALTAVVAMGPHVARAGTSDAPEVVRSVCAGCHGADGNGGNPTSAEFPKLAGKQSAYLRKQLKDYQTGKRKSPVMAPLAAALSPEQIEAVSAHYAEQTSRPATVTQSALLATGKKVYVDGNVESGVPACAGCHLPDASGNMRYPHLAGQHAPYTYAELRKFASGERDNDRGLVMQAVAARMTDEEMKAVSEYLAGLE</sequence>
<evidence type="ECO:0000256" key="6">
    <source>
        <dbReference type="ARBA" id="ARBA00022982"/>
    </source>
</evidence>
<feature type="binding site" description="axial binding residue" evidence="9">
    <location>
        <position position="44"/>
    </location>
    <ligand>
        <name>heme c</name>
        <dbReference type="ChEBI" id="CHEBI:61717"/>
        <label>1</label>
    </ligand>
    <ligandPart>
        <name>Fe</name>
        <dbReference type="ChEBI" id="CHEBI:18248"/>
    </ligandPart>
</feature>
<feature type="domain" description="Cytochrome c" evidence="11">
    <location>
        <begin position="16"/>
        <end position="109"/>
    </location>
</feature>
<dbReference type="InterPro" id="IPR024167">
    <property type="entry name" value="Cytochrome_c4-like"/>
</dbReference>
<keyword evidence="6" id="KW-0249">Electron transport</keyword>
<protein>
    <submittedName>
        <fullName evidence="12">Cytochrome C</fullName>
    </submittedName>
</protein>
<dbReference type="InterPro" id="IPR009056">
    <property type="entry name" value="Cyt_c-like_dom"/>
</dbReference>
<feature type="chain" id="PRO_5008571295" evidence="10">
    <location>
        <begin position="28"/>
        <end position="208"/>
    </location>
</feature>
<proteinExistence type="predicted"/>
<dbReference type="Gene3D" id="1.10.760.10">
    <property type="entry name" value="Cytochrome c-like domain"/>
    <property type="match status" value="2"/>
</dbReference>
<dbReference type="GO" id="GO:0009055">
    <property type="term" value="F:electron transfer activity"/>
    <property type="evidence" value="ECO:0007669"/>
    <property type="project" value="InterPro"/>
</dbReference>
<feature type="binding site" description="axial binding residue" evidence="9">
    <location>
        <position position="144"/>
    </location>
    <ligand>
        <name>heme c</name>
        <dbReference type="ChEBI" id="CHEBI:61717"/>
        <label>2</label>
    </ligand>
    <ligandPart>
        <name>Fe</name>
        <dbReference type="ChEBI" id="CHEBI:18248"/>
    </ligandPart>
</feature>
<dbReference type="GO" id="GO:0005506">
    <property type="term" value="F:iron ion binding"/>
    <property type="evidence" value="ECO:0007669"/>
    <property type="project" value="InterPro"/>
</dbReference>
<feature type="binding site" description="covalent" evidence="8">
    <location>
        <position position="143"/>
    </location>
    <ligand>
        <name>heme c</name>
        <dbReference type="ChEBI" id="CHEBI:61717"/>
        <label>2</label>
    </ligand>
</feature>
<keyword evidence="13" id="KW-1185">Reference proteome</keyword>
<gene>
    <name evidence="12" type="ORF">SVA_0149</name>
</gene>
<evidence type="ECO:0000256" key="5">
    <source>
        <dbReference type="ARBA" id="ARBA00022764"/>
    </source>
</evidence>
<dbReference type="EMBL" id="AP014936">
    <property type="protein sequence ID" value="BAU46731.1"/>
    <property type="molecule type" value="Genomic_DNA"/>
</dbReference>
<evidence type="ECO:0000256" key="2">
    <source>
        <dbReference type="ARBA" id="ARBA00022448"/>
    </source>
</evidence>
<feature type="domain" description="Cytochrome c" evidence="11">
    <location>
        <begin position="119"/>
        <end position="208"/>
    </location>
</feature>
<feature type="binding site" description="covalent" evidence="8">
    <location>
        <position position="140"/>
    </location>
    <ligand>
        <name>heme c</name>
        <dbReference type="ChEBI" id="CHEBI:61717"/>
        <label>2</label>
    </ligand>
</feature>
<comment type="PTM">
    <text evidence="8">Binds 2 heme c groups covalently per subunit.</text>
</comment>
<keyword evidence="3 8" id="KW-0349">Heme</keyword>
<evidence type="ECO:0000256" key="10">
    <source>
        <dbReference type="SAM" id="SignalP"/>
    </source>
</evidence>
<dbReference type="AlphaFoldDB" id="A0A1B4VA80"/>
<evidence type="ECO:0000313" key="12">
    <source>
        <dbReference type="EMBL" id="BAU46731.1"/>
    </source>
</evidence>
<dbReference type="PANTHER" id="PTHR33751:SF9">
    <property type="entry name" value="CYTOCHROME C4"/>
    <property type="match status" value="1"/>
</dbReference>
<dbReference type="Proteomes" id="UP000218899">
    <property type="component" value="Chromosome"/>
</dbReference>
<keyword evidence="7 9" id="KW-0408">Iron</keyword>
<evidence type="ECO:0000256" key="8">
    <source>
        <dbReference type="PIRSR" id="PIRSR000005-1"/>
    </source>
</evidence>
<name>A0A1B4VA80_9GAMM</name>
<dbReference type="InterPro" id="IPR036909">
    <property type="entry name" value="Cyt_c-like_dom_sf"/>
</dbReference>
<feature type="binding site" description="axial binding residue" evidence="9">
    <location>
        <position position="86"/>
    </location>
    <ligand>
        <name>heme c</name>
        <dbReference type="ChEBI" id="CHEBI:61717"/>
        <label>1</label>
    </ligand>
    <ligandPart>
        <name>Fe</name>
        <dbReference type="ChEBI" id="CHEBI:18248"/>
    </ligandPart>
</feature>
<dbReference type="RefSeq" id="WP_096457376.1">
    <property type="nucleotide sequence ID" value="NZ_AP014936.1"/>
</dbReference>
<organism evidence="12 13">
    <name type="scientific">Sulfurifustis variabilis</name>
    <dbReference type="NCBI Taxonomy" id="1675686"/>
    <lineage>
        <taxon>Bacteria</taxon>
        <taxon>Pseudomonadati</taxon>
        <taxon>Pseudomonadota</taxon>
        <taxon>Gammaproteobacteria</taxon>
        <taxon>Acidiferrobacterales</taxon>
        <taxon>Acidiferrobacteraceae</taxon>
        <taxon>Sulfurifustis</taxon>
    </lineage>
</organism>
<evidence type="ECO:0000256" key="4">
    <source>
        <dbReference type="ARBA" id="ARBA00022723"/>
    </source>
</evidence>
<accession>A0A1B4VA80</accession>